<accession>A0ABR6HXG4</accession>
<name>A0ABR6HXG4_9SPHN</name>
<organism evidence="2 3">
    <name type="scientific">Erythrobacter ramosus</name>
    <dbReference type="NCBI Taxonomy" id="35811"/>
    <lineage>
        <taxon>Bacteria</taxon>
        <taxon>Pseudomonadati</taxon>
        <taxon>Pseudomonadota</taxon>
        <taxon>Alphaproteobacteria</taxon>
        <taxon>Sphingomonadales</taxon>
        <taxon>Erythrobacteraceae</taxon>
        <taxon>Erythrobacter/Porphyrobacter group</taxon>
        <taxon>Erythrobacter</taxon>
    </lineage>
</organism>
<evidence type="ECO:0000313" key="2">
    <source>
        <dbReference type="EMBL" id="MBB3775349.1"/>
    </source>
</evidence>
<dbReference type="SUPFAM" id="SSF47598">
    <property type="entry name" value="Ribbon-helix-helix"/>
    <property type="match status" value="1"/>
</dbReference>
<dbReference type="InterPro" id="IPR010985">
    <property type="entry name" value="Ribbon_hlx_hlx"/>
</dbReference>
<dbReference type="Proteomes" id="UP000548685">
    <property type="component" value="Unassembled WGS sequence"/>
</dbReference>
<reference evidence="2 3" key="1">
    <citation type="submission" date="2020-08" db="EMBL/GenBank/DDBJ databases">
        <title>Genomic Encyclopedia of Type Strains, Phase IV (KMG-IV): sequencing the most valuable type-strain genomes for metagenomic binning, comparative biology and taxonomic classification.</title>
        <authorList>
            <person name="Goeker M."/>
        </authorList>
    </citation>
    <scope>NUCLEOTIDE SEQUENCE [LARGE SCALE GENOMIC DNA]</scope>
    <source>
        <strain evidence="2 3">DSM 8510</strain>
    </source>
</reference>
<proteinExistence type="predicted"/>
<evidence type="ECO:0000313" key="3">
    <source>
        <dbReference type="Proteomes" id="UP000548685"/>
    </source>
</evidence>
<dbReference type="EMBL" id="JACICE010000001">
    <property type="protein sequence ID" value="MBB3775349.1"/>
    <property type="molecule type" value="Genomic_DNA"/>
</dbReference>
<feature type="region of interest" description="Disordered" evidence="1">
    <location>
        <begin position="1"/>
        <end position="26"/>
    </location>
</feature>
<protein>
    <submittedName>
        <fullName evidence="2">Uncharacterized protein</fullName>
    </submittedName>
</protein>
<evidence type="ECO:0000256" key="1">
    <source>
        <dbReference type="SAM" id="MobiDB-lite"/>
    </source>
</evidence>
<dbReference type="RefSeq" id="WP_237440623.1">
    <property type="nucleotide sequence ID" value="NZ_BAAADZ010000002.1"/>
</dbReference>
<keyword evidence="3" id="KW-1185">Reference proteome</keyword>
<sequence length="230" mass="24659">MSEPGFASLGPSLLARKGGAKPAMRPQVAPLVADETAIATLGEDQLEDLGWNDMGDSEGHGAGADIVPINADVSADDYVSGPGPIVRRQQRRLEERVLADAVMTGPEDADPEYDEEDEPVYGEAFDDEEDYADEDEGADYAALAPAPQPEPVIVAPAPRPRAVRSARVPAAQAGRRAAFTLRLDADRHLKLRLAATMQGVSAQALVTEALDRLLAEYDELDVIANHMKRH</sequence>
<gene>
    <name evidence="2" type="ORF">FHS52_001292</name>
</gene>
<comment type="caution">
    <text evidence="2">The sequence shown here is derived from an EMBL/GenBank/DDBJ whole genome shotgun (WGS) entry which is preliminary data.</text>
</comment>